<keyword evidence="5" id="KW-1185">Reference proteome</keyword>
<dbReference type="RefSeq" id="WP_191210363.1">
    <property type="nucleotide sequence ID" value="NZ_BAABKL010000007.1"/>
</dbReference>
<evidence type="ECO:0000256" key="2">
    <source>
        <dbReference type="SAM" id="SignalP"/>
    </source>
</evidence>
<dbReference type="AlphaFoldDB" id="A0A927IE77"/>
<accession>A0A927IE77</accession>
<dbReference type="PROSITE" id="PS51257">
    <property type="entry name" value="PROKAR_LIPOPROTEIN"/>
    <property type="match status" value="1"/>
</dbReference>
<organism evidence="4 5">
    <name type="scientific">Streptomyces chumphonensis</name>
    <dbReference type="NCBI Taxonomy" id="1214925"/>
    <lineage>
        <taxon>Bacteria</taxon>
        <taxon>Bacillati</taxon>
        <taxon>Actinomycetota</taxon>
        <taxon>Actinomycetes</taxon>
        <taxon>Kitasatosporales</taxon>
        <taxon>Streptomycetaceae</taxon>
        <taxon>Streptomyces</taxon>
    </lineage>
</organism>
<comment type="caution">
    <text evidence="4">The sequence shown here is derived from an EMBL/GenBank/DDBJ whole genome shotgun (WGS) entry which is preliminary data.</text>
</comment>
<evidence type="ECO:0000313" key="4">
    <source>
        <dbReference type="EMBL" id="MBD3933061.1"/>
    </source>
</evidence>
<feature type="region of interest" description="Disordered" evidence="1">
    <location>
        <begin position="211"/>
        <end position="230"/>
    </location>
</feature>
<name>A0A927IE77_9ACTN</name>
<dbReference type="EMBL" id="JACXYU010000008">
    <property type="protein sequence ID" value="MBD3933061.1"/>
    <property type="molecule type" value="Genomic_DNA"/>
</dbReference>
<dbReference type="Proteomes" id="UP000632289">
    <property type="component" value="Unassembled WGS sequence"/>
</dbReference>
<dbReference type="Gene3D" id="2.160.20.120">
    <property type="match status" value="1"/>
</dbReference>
<sequence>MPQRLRGLGVLIAAGLATGGLTACGLVQGETFEDEAALSGRITSVRIDNDAGSVTVNGTDDGRLTVHREIEYRGDEPDGATHRIEDGELYLGGCGNRCSVRYTVDVPTGVPVRGEVSSGTIHVADVGAVNVTTDSGRIELSRVTGPVQVRTSNGRITGEDIEGPRIAVETSNGDITLTSRSASDVRAKTSNGDVTVTVPEADYRVTVRTSNGDTDIQVPDDPSAAHRLDLSTSSGDISVLRAPEAWR</sequence>
<evidence type="ECO:0000313" key="5">
    <source>
        <dbReference type="Proteomes" id="UP000632289"/>
    </source>
</evidence>
<gene>
    <name evidence="4" type="ORF">IF129_16060</name>
</gene>
<protein>
    <submittedName>
        <fullName evidence="4">DUF4097 family beta strand repeat protein</fullName>
    </submittedName>
</protein>
<reference evidence="4" key="1">
    <citation type="submission" date="2020-09" db="EMBL/GenBank/DDBJ databases">
        <title>Secondary metabolite and genome analysis of marine Streptomyces chumphonensis KK1-2T.</title>
        <authorList>
            <person name="Phongsopitanun W."/>
            <person name="Kanchanasin P."/>
            <person name="Pittayakhajonwut P."/>
            <person name="Suwanborirux K."/>
            <person name="Tanasupawat S."/>
        </authorList>
    </citation>
    <scope>NUCLEOTIDE SEQUENCE</scope>
    <source>
        <strain evidence="4">KK1-2</strain>
    </source>
</reference>
<feature type="signal peptide" evidence="2">
    <location>
        <begin position="1"/>
        <end position="23"/>
    </location>
</feature>
<keyword evidence="2" id="KW-0732">Signal</keyword>
<dbReference type="Pfam" id="PF13349">
    <property type="entry name" value="DUF4097"/>
    <property type="match status" value="1"/>
</dbReference>
<proteinExistence type="predicted"/>
<evidence type="ECO:0000256" key="1">
    <source>
        <dbReference type="SAM" id="MobiDB-lite"/>
    </source>
</evidence>
<evidence type="ECO:0000259" key="3">
    <source>
        <dbReference type="Pfam" id="PF13349"/>
    </source>
</evidence>
<feature type="chain" id="PRO_5038458987" evidence="2">
    <location>
        <begin position="24"/>
        <end position="247"/>
    </location>
</feature>
<feature type="domain" description="DUF4097" evidence="3">
    <location>
        <begin position="112"/>
        <end position="239"/>
    </location>
</feature>
<dbReference type="InterPro" id="IPR025164">
    <property type="entry name" value="Toastrack_DUF4097"/>
</dbReference>